<proteinExistence type="predicted"/>
<dbReference type="Pfam" id="PF00498">
    <property type="entry name" value="FHA"/>
    <property type="match status" value="1"/>
</dbReference>
<dbReference type="InterPro" id="IPR000253">
    <property type="entry name" value="FHA_dom"/>
</dbReference>
<gene>
    <name evidence="2" type="ORF">E8A74_20215</name>
</gene>
<reference evidence="2 3" key="1">
    <citation type="submission" date="2019-04" db="EMBL/GenBank/DDBJ databases">
        <authorList>
            <person name="Li Y."/>
            <person name="Wang J."/>
        </authorList>
    </citation>
    <scope>NUCLEOTIDE SEQUENCE [LARGE SCALE GENOMIC DNA]</scope>
    <source>
        <strain evidence="2 3">DSM 14668</strain>
    </source>
</reference>
<dbReference type="SMART" id="SM00240">
    <property type="entry name" value="FHA"/>
    <property type="match status" value="1"/>
</dbReference>
<feature type="domain" description="FHA" evidence="1">
    <location>
        <begin position="87"/>
        <end position="141"/>
    </location>
</feature>
<evidence type="ECO:0000259" key="1">
    <source>
        <dbReference type="PROSITE" id="PS50006"/>
    </source>
</evidence>
<evidence type="ECO:0000313" key="3">
    <source>
        <dbReference type="Proteomes" id="UP000309215"/>
    </source>
</evidence>
<dbReference type="PROSITE" id="PS50006">
    <property type="entry name" value="FHA_DOMAIN"/>
    <property type="match status" value="1"/>
</dbReference>
<dbReference type="InterPro" id="IPR008984">
    <property type="entry name" value="SMAD_FHA_dom_sf"/>
</dbReference>
<dbReference type="Gene3D" id="2.60.200.20">
    <property type="match status" value="1"/>
</dbReference>
<sequence>MGAIEKLEERLKASHAESRKVREVTDVRRRVADLDRTAERRAALDVARAALAERDDDVVADAARAIRARLATGPLVDLEIGGKRFHAALGEEVTIGRGEATILVGARAVSRTHLRIRREGNAIFVEDLDTRNGTMLAGARIQGVIPVGEGIRLELGGEVPCGIERPTASLERELVPDGVVVTIAGTRFLAPLGPLVVGALHVDRVAHGDNGFVVLRTPSGAPRPILGEFELAAEVELCVGDEIRARRGGPVVLRVATASREGSGSGA</sequence>
<name>A0A4U1JCU6_9BACT</name>
<protein>
    <submittedName>
        <fullName evidence="2">FHA domain-containing protein</fullName>
    </submittedName>
</protein>
<dbReference type="Proteomes" id="UP000309215">
    <property type="component" value="Unassembled WGS sequence"/>
</dbReference>
<dbReference type="SUPFAM" id="SSF49879">
    <property type="entry name" value="SMAD/FHA domain"/>
    <property type="match status" value="1"/>
</dbReference>
<dbReference type="AlphaFoldDB" id="A0A4U1JCU6"/>
<dbReference type="OrthoDB" id="5503470at2"/>
<accession>A0A4U1JCU6</accession>
<dbReference type="CDD" id="cd00060">
    <property type="entry name" value="FHA"/>
    <property type="match status" value="1"/>
</dbReference>
<organism evidence="2 3">
    <name type="scientific">Polyangium fumosum</name>
    <dbReference type="NCBI Taxonomy" id="889272"/>
    <lineage>
        <taxon>Bacteria</taxon>
        <taxon>Pseudomonadati</taxon>
        <taxon>Myxococcota</taxon>
        <taxon>Polyangia</taxon>
        <taxon>Polyangiales</taxon>
        <taxon>Polyangiaceae</taxon>
        <taxon>Polyangium</taxon>
    </lineage>
</organism>
<comment type="caution">
    <text evidence="2">The sequence shown here is derived from an EMBL/GenBank/DDBJ whole genome shotgun (WGS) entry which is preliminary data.</text>
</comment>
<keyword evidence="3" id="KW-1185">Reference proteome</keyword>
<evidence type="ECO:0000313" key="2">
    <source>
        <dbReference type="EMBL" id="TKD06353.1"/>
    </source>
</evidence>
<dbReference type="EMBL" id="SSMQ01000020">
    <property type="protein sequence ID" value="TKD06353.1"/>
    <property type="molecule type" value="Genomic_DNA"/>
</dbReference>